<dbReference type="GO" id="GO:0004888">
    <property type="term" value="F:transmembrane signaling receptor activity"/>
    <property type="evidence" value="ECO:0007669"/>
    <property type="project" value="InterPro"/>
</dbReference>
<evidence type="ECO:0000256" key="3">
    <source>
        <dbReference type="ARBA" id="ARBA00029447"/>
    </source>
</evidence>
<dbReference type="Proteomes" id="UP000430634">
    <property type="component" value="Unassembled WGS sequence"/>
</dbReference>
<dbReference type="FunFam" id="1.10.287.950:FF:000001">
    <property type="entry name" value="Methyl-accepting chemotaxis sensory transducer"/>
    <property type="match status" value="1"/>
</dbReference>
<dbReference type="GO" id="GO:0005886">
    <property type="term" value="C:plasma membrane"/>
    <property type="evidence" value="ECO:0007669"/>
    <property type="project" value="TreeGrafter"/>
</dbReference>
<comment type="similarity">
    <text evidence="3">Belongs to the methyl-accepting chemotaxis (MCP) protein family.</text>
</comment>
<protein>
    <submittedName>
        <fullName evidence="9">HAMP domain-containing protein</fullName>
    </submittedName>
</protein>
<dbReference type="GO" id="GO:0007165">
    <property type="term" value="P:signal transduction"/>
    <property type="evidence" value="ECO:0007669"/>
    <property type="project" value="UniProtKB-KW"/>
</dbReference>
<evidence type="ECO:0000313" key="9">
    <source>
        <dbReference type="EMBL" id="MTV52317.1"/>
    </source>
</evidence>
<feature type="domain" description="HAMP" evidence="8">
    <location>
        <begin position="213"/>
        <end position="265"/>
    </location>
</feature>
<name>A0A6I3SXA1_9BURK</name>
<gene>
    <name evidence="9" type="ORF">GM672_06155</name>
</gene>
<dbReference type="PANTHER" id="PTHR43531:SF14">
    <property type="entry name" value="METHYL-ACCEPTING CHEMOTAXIS PROTEIN I-RELATED"/>
    <property type="match status" value="1"/>
</dbReference>
<reference evidence="9 10" key="1">
    <citation type="submission" date="2019-11" db="EMBL/GenBank/DDBJ databases">
        <title>Type strains purchased from KCTC, JCM and DSMZ.</title>
        <authorList>
            <person name="Lu H."/>
        </authorList>
    </citation>
    <scope>NUCLEOTIDE SEQUENCE [LARGE SCALE GENOMIC DNA]</scope>
    <source>
        <strain evidence="9 10">KCTC 52429</strain>
    </source>
</reference>
<dbReference type="PROSITE" id="PS50885">
    <property type="entry name" value="HAMP"/>
    <property type="match status" value="1"/>
</dbReference>
<dbReference type="Pfam" id="PF00672">
    <property type="entry name" value="HAMP"/>
    <property type="match status" value="1"/>
</dbReference>
<dbReference type="SMART" id="SM00304">
    <property type="entry name" value="HAMP"/>
    <property type="match status" value="1"/>
</dbReference>
<evidence type="ECO:0000259" key="8">
    <source>
        <dbReference type="PROSITE" id="PS50885"/>
    </source>
</evidence>
<evidence type="ECO:0000256" key="4">
    <source>
        <dbReference type="PROSITE-ProRule" id="PRU00284"/>
    </source>
</evidence>
<proteinExistence type="inferred from homology"/>
<keyword evidence="6" id="KW-0472">Membrane</keyword>
<sequence length="566" mass="60138">MKWFYDLKIAPKLLAVFGIVQLLMLIMGIASISAMSKLNDASTALAANWMPSVRAVMQLRTDVGELRRWQLAHMLTDVPKSLDTYEDRMAKTLAAQRSNAENYEKLISSPEERAIYQDFARNWQLFLVEHNKVIGLSRQNLKAEARAAAAGQSAKILTDATAALDKLVTMNVDGGKKASDEAEALYQNSRATSLALLALALVLGCTLALWVARIVARPLRQAVDAARAVAEGDLTQEIDVRSRDETGELMAALRDMTARLQGLVAQVRTGTDTIATASSEIAAGNQDLSARTEEQASALEQTASSMEQLTSTVKQNADNARQANQLAQSASGIAVRGGAVVGEVVGTMASINEASRKIVDIISVIDGIAFQTNILALNAAVEAARAGEQGRGFAVVASEVRNLAQRSAAAAKDIKQLINDSVDKVDTGSRLVNEAGNTMDEIVASITRVTDIMSEITAASSEQSAGIEQVNQAVVQMDQTTQQNAALVEESAAAAESMQQQAARLAQIVSVFRLNAQAMAGIAAQAATAPARMVAAAKARPVAVAPRPALAAAKPSKPQEDEWETF</sequence>
<dbReference type="GO" id="GO:0006935">
    <property type="term" value="P:chemotaxis"/>
    <property type="evidence" value="ECO:0007669"/>
    <property type="project" value="InterPro"/>
</dbReference>
<evidence type="ECO:0000313" key="10">
    <source>
        <dbReference type="Proteomes" id="UP000430634"/>
    </source>
</evidence>
<keyword evidence="6" id="KW-0812">Transmembrane</keyword>
<dbReference type="InterPro" id="IPR047347">
    <property type="entry name" value="YvaQ-like_sensor"/>
</dbReference>
<evidence type="ECO:0000259" key="7">
    <source>
        <dbReference type="PROSITE" id="PS50111"/>
    </source>
</evidence>
<evidence type="ECO:0000256" key="1">
    <source>
        <dbReference type="ARBA" id="ARBA00004370"/>
    </source>
</evidence>
<feature type="domain" description="Methyl-accepting transducer" evidence="7">
    <location>
        <begin position="270"/>
        <end position="499"/>
    </location>
</feature>
<keyword evidence="4" id="KW-0807">Transducer</keyword>
<keyword evidence="6" id="KW-1133">Transmembrane helix</keyword>
<dbReference type="Gene3D" id="1.10.287.950">
    <property type="entry name" value="Methyl-accepting chemotaxis protein"/>
    <property type="match status" value="1"/>
</dbReference>
<dbReference type="CDD" id="cd19411">
    <property type="entry name" value="MCP2201-like_sensor"/>
    <property type="match status" value="1"/>
</dbReference>
<organism evidence="9 10">
    <name type="scientific">Pseudoduganella buxea</name>
    <dbReference type="NCBI Taxonomy" id="1949069"/>
    <lineage>
        <taxon>Bacteria</taxon>
        <taxon>Pseudomonadati</taxon>
        <taxon>Pseudomonadota</taxon>
        <taxon>Betaproteobacteria</taxon>
        <taxon>Burkholderiales</taxon>
        <taxon>Oxalobacteraceae</taxon>
        <taxon>Telluria group</taxon>
        <taxon>Pseudoduganella</taxon>
    </lineage>
</organism>
<dbReference type="InterPro" id="IPR024478">
    <property type="entry name" value="HlyB_4HB_MCP"/>
</dbReference>
<dbReference type="InterPro" id="IPR051310">
    <property type="entry name" value="MCP_chemotaxis"/>
</dbReference>
<dbReference type="CDD" id="cd06225">
    <property type="entry name" value="HAMP"/>
    <property type="match status" value="1"/>
</dbReference>
<dbReference type="InterPro" id="IPR004090">
    <property type="entry name" value="Chemotax_Me-accpt_rcpt"/>
</dbReference>
<feature type="transmembrane region" description="Helical" evidence="6">
    <location>
        <begin position="194"/>
        <end position="212"/>
    </location>
</feature>
<dbReference type="CDD" id="cd11386">
    <property type="entry name" value="MCP_signal"/>
    <property type="match status" value="1"/>
</dbReference>
<evidence type="ECO:0000256" key="5">
    <source>
        <dbReference type="SAM" id="MobiDB-lite"/>
    </source>
</evidence>
<dbReference type="SUPFAM" id="SSF58104">
    <property type="entry name" value="Methyl-accepting chemotaxis protein (MCP) signaling domain"/>
    <property type="match status" value="1"/>
</dbReference>
<dbReference type="Gene3D" id="6.10.340.10">
    <property type="match status" value="1"/>
</dbReference>
<evidence type="ECO:0000256" key="2">
    <source>
        <dbReference type="ARBA" id="ARBA00022481"/>
    </source>
</evidence>
<comment type="caution">
    <text evidence="9">The sequence shown here is derived from an EMBL/GenBank/DDBJ whole genome shotgun (WGS) entry which is preliminary data.</text>
</comment>
<dbReference type="InterPro" id="IPR004089">
    <property type="entry name" value="MCPsignal_dom"/>
</dbReference>
<dbReference type="Pfam" id="PF00015">
    <property type="entry name" value="MCPsignal"/>
    <property type="match status" value="1"/>
</dbReference>
<dbReference type="OrthoDB" id="9763018at2"/>
<dbReference type="PROSITE" id="PS50111">
    <property type="entry name" value="CHEMOTAXIS_TRANSDUC_2"/>
    <property type="match status" value="1"/>
</dbReference>
<dbReference type="PANTHER" id="PTHR43531">
    <property type="entry name" value="PROTEIN ICFG"/>
    <property type="match status" value="1"/>
</dbReference>
<keyword evidence="2" id="KW-0488">Methylation</keyword>
<feature type="compositionally biased region" description="Low complexity" evidence="5">
    <location>
        <begin position="546"/>
        <end position="556"/>
    </location>
</feature>
<accession>A0A6I3SXA1</accession>
<evidence type="ECO:0000256" key="6">
    <source>
        <dbReference type="SAM" id="Phobius"/>
    </source>
</evidence>
<feature type="transmembrane region" description="Helical" evidence="6">
    <location>
        <begin position="12"/>
        <end position="32"/>
    </location>
</feature>
<dbReference type="RefSeq" id="WP_155469652.1">
    <property type="nucleotide sequence ID" value="NZ_BMKG01000012.1"/>
</dbReference>
<comment type="subcellular location">
    <subcellularLocation>
        <location evidence="1">Membrane</location>
    </subcellularLocation>
</comment>
<dbReference type="Pfam" id="PF12729">
    <property type="entry name" value="4HB_MCP_1"/>
    <property type="match status" value="1"/>
</dbReference>
<dbReference type="InterPro" id="IPR003660">
    <property type="entry name" value="HAMP_dom"/>
</dbReference>
<dbReference type="EMBL" id="WNKZ01000011">
    <property type="protein sequence ID" value="MTV52317.1"/>
    <property type="molecule type" value="Genomic_DNA"/>
</dbReference>
<dbReference type="AlphaFoldDB" id="A0A6I3SXA1"/>
<feature type="region of interest" description="Disordered" evidence="5">
    <location>
        <begin position="546"/>
        <end position="566"/>
    </location>
</feature>
<dbReference type="PRINTS" id="PR00260">
    <property type="entry name" value="CHEMTRNSDUCR"/>
</dbReference>
<dbReference type="SMART" id="SM00283">
    <property type="entry name" value="MA"/>
    <property type="match status" value="1"/>
</dbReference>